<evidence type="ECO:0000313" key="1">
    <source>
        <dbReference type="EnsemblMetazoa" id="GPPI037807-PA"/>
    </source>
</evidence>
<dbReference type="EMBL" id="JXJN01018841">
    <property type="status" value="NOT_ANNOTATED_CDS"/>
    <property type="molecule type" value="Genomic_DNA"/>
</dbReference>
<dbReference type="EnsemblMetazoa" id="GPPI037807-RA">
    <property type="protein sequence ID" value="GPPI037807-PA"/>
    <property type="gene ID" value="GPPI037807"/>
</dbReference>
<reference evidence="1" key="2">
    <citation type="submission" date="2020-05" db="UniProtKB">
        <authorList>
            <consortium name="EnsemblMetazoa"/>
        </authorList>
    </citation>
    <scope>IDENTIFICATION</scope>
    <source>
        <strain evidence="1">IAEA</strain>
    </source>
</reference>
<evidence type="ECO:0000313" key="2">
    <source>
        <dbReference type="Proteomes" id="UP000092460"/>
    </source>
</evidence>
<name>A0A1B0BQX9_9MUSC</name>
<dbReference type="Proteomes" id="UP000092460">
    <property type="component" value="Unassembled WGS sequence"/>
</dbReference>
<organism evidence="1 2">
    <name type="scientific">Glossina palpalis gambiensis</name>
    <dbReference type="NCBI Taxonomy" id="67801"/>
    <lineage>
        <taxon>Eukaryota</taxon>
        <taxon>Metazoa</taxon>
        <taxon>Ecdysozoa</taxon>
        <taxon>Arthropoda</taxon>
        <taxon>Hexapoda</taxon>
        <taxon>Insecta</taxon>
        <taxon>Pterygota</taxon>
        <taxon>Neoptera</taxon>
        <taxon>Endopterygota</taxon>
        <taxon>Diptera</taxon>
        <taxon>Brachycera</taxon>
        <taxon>Muscomorpha</taxon>
        <taxon>Hippoboscoidea</taxon>
        <taxon>Glossinidae</taxon>
        <taxon>Glossina</taxon>
    </lineage>
</organism>
<dbReference type="AlphaFoldDB" id="A0A1B0BQX9"/>
<keyword evidence="2" id="KW-1185">Reference proteome</keyword>
<reference evidence="2" key="1">
    <citation type="submission" date="2015-01" db="EMBL/GenBank/DDBJ databases">
        <authorList>
            <person name="Aksoy S."/>
            <person name="Warren W."/>
            <person name="Wilson R.K."/>
        </authorList>
    </citation>
    <scope>NUCLEOTIDE SEQUENCE [LARGE SCALE GENOMIC DNA]</scope>
    <source>
        <strain evidence="2">IAEA</strain>
    </source>
</reference>
<accession>A0A1B0BQX9</accession>
<sequence length="117" mass="13640">MTYFMRQLIGVPDFARNRAVENNGMVLGCWLNREVANAINYIYARLFLKLLTSHHTETKQPRYYIQHSTNALHDNGFIINKVIASLDSNASRVKKKKKNSLPELDFLQSTKLNFFYI</sequence>
<dbReference type="VEuPathDB" id="VectorBase:GPPI037807"/>
<protein>
    <submittedName>
        <fullName evidence="1">Uncharacterized protein</fullName>
    </submittedName>
</protein>
<proteinExistence type="predicted"/>